<comment type="similarity">
    <text evidence="1">Belongs to the glycosyltransferase 2 family.</text>
</comment>
<dbReference type="CDD" id="cd02526">
    <property type="entry name" value="GT2_RfbF_like"/>
    <property type="match status" value="1"/>
</dbReference>
<keyword evidence="2" id="KW-0328">Glycosyltransferase</keyword>
<evidence type="ECO:0000256" key="1">
    <source>
        <dbReference type="ARBA" id="ARBA00006739"/>
    </source>
</evidence>
<reference evidence="6" key="1">
    <citation type="journal article" date="2019" name="Syst. Appl. Microbiol.">
        <title>Flavobacterium circumlabens sp. nov. and Flavobacterium cupreum sp. nov., two psychrotrophic species isolated from Antarctic environmental samples.</title>
        <authorList>
            <person name="Kralova S."/>
            <person name="Busse H.-J."/>
            <person name="Svec P."/>
            <person name="Maslanova I."/>
            <person name="Stankova E."/>
            <person name="Bartak M."/>
            <person name="Sedlacek I."/>
        </authorList>
    </citation>
    <scope>NUCLEOTIDE SEQUENCE [LARGE SCALE GENOMIC DNA]</scope>
    <source>
        <strain evidence="6">CCM 8825</strain>
    </source>
</reference>
<dbReference type="PANTHER" id="PTHR43179:SF12">
    <property type="entry name" value="GALACTOFURANOSYLTRANSFERASE GLFT2"/>
    <property type="match status" value="1"/>
</dbReference>
<dbReference type="InterPro" id="IPR029044">
    <property type="entry name" value="Nucleotide-diphossugar_trans"/>
</dbReference>
<dbReference type="InterPro" id="IPR001173">
    <property type="entry name" value="Glyco_trans_2-like"/>
</dbReference>
<evidence type="ECO:0000313" key="5">
    <source>
        <dbReference type="EMBL" id="RUT70405.1"/>
    </source>
</evidence>
<sequence length="279" mass="32272">MLAAVVVLYNPDDTILENIDSYFNRVNFIYIIDNSDKPNGHKFSGLGPKIEYVFNNGNLGIAQALNIGCKKALASGFEWIITMDQDSKFLNFTDNVKDLISNNTNRNIALYYPDYIIDGKLYDKSIKEDNEPIIVMTSGNIVNLKIHEKIGGFEEKLFIDYVDIEYCLKLKKEGYSIANLPNVLLQHELGDSKRTSFLFVKAIVTNHSSIRRYYITRNRLYVRNKYKDVSNTFAKIETRVFINDILKILMFESHKMSKIKSIIKGYLDYRNNCFGIYNK</sequence>
<name>A0A434A7T1_9FLAO</name>
<proteinExistence type="inferred from homology"/>
<evidence type="ECO:0000256" key="2">
    <source>
        <dbReference type="ARBA" id="ARBA00022676"/>
    </source>
</evidence>
<dbReference type="Pfam" id="PF00535">
    <property type="entry name" value="Glycos_transf_2"/>
    <property type="match status" value="1"/>
</dbReference>
<feature type="domain" description="Glycosyltransferase 2-like" evidence="4">
    <location>
        <begin position="5"/>
        <end position="87"/>
    </location>
</feature>
<gene>
    <name evidence="5" type="ORF">D0817_11365</name>
</gene>
<dbReference type="GO" id="GO:0016757">
    <property type="term" value="F:glycosyltransferase activity"/>
    <property type="evidence" value="ECO:0007669"/>
    <property type="project" value="UniProtKB-KW"/>
</dbReference>
<dbReference type="RefSeq" id="WP_127338488.1">
    <property type="nucleotide sequence ID" value="NZ_QWDM01000006.1"/>
</dbReference>
<accession>A0A434A7T1</accession>
<keyword evidence="6" id="KW-1185">Reference proteome</keyword>
<dbReference type="AlphaFoldDB" id="A0A434A7T1"/>
<dbReference type="Gene3D" id="3.90.550.10">
    <property type="entry name" value="Spore Coat Polysaccharide Biosynthesis Protein SpsA, Chain A"/>
    <property type="match status" value="1"/>
</dbReference>
<keyword evidence="3 5" id="KW-0808">Transferase</keyword>
<protein>
    <submittedName>
        <fullName evidence="5">Glycosyltransferase family 2 protein</fullName>
    </submittedName>
</protein>
<dbReference type="SUPFAM" id="SSF53448">
    <property type="entry name" value="Nucleotide-diphospho-sugar transferases"/>
    <property type="match status" value="1"/>
</dbReference>
<dbReference type="PANTHER" id="PTHR43179">
    <property type="entry name" value="RHAMNOSYLTRANSFERASE WBBL"/>
    <property type="match status" value="1"/>
</dbReference>
<evidence type="ECO:0000313" key="6">
    <source>
        <dbReference type="Proteomes" id="UP000288102"/>
    </source>
</evidence>
<comment type="caution">
    <text evidence="5">The sequence shown here is derived from an EMBL/GenBank/DDBJ whole genome shotgun (WGS) entry which is preliminary data.</text>
</comment>
<organism evidence="5 6">
    <name type="scientific">Flavobacterium cupreum</name>
    <dbReference type="NCBI Taxonomy" id="2133766"/>
    <lineage>
        <taxon>Bacteria</taxon>
        <taxon>Pseudomonadati</taxon>
        <taxon>Bacteroidota</taxon>
        <taxon>Flavobacteriia</taxon>
        <taxon>Flavobacteriales</taxon>
        <taxon>Flavobacteriaceae</taxon>
        <taxon>Flavobacterium</taxon>
    </lineage>
</organism>
<evidence type="ECO:0000256" key="3">
    <source>
        <dbReference type="ARBA" id="ARBA00022679"/>
    </source>
</evidence>
<dbReference type="OrthoDB" id="9771846at2"/>
<evidence type="ECO:0000259" key="4">
    <source>
        <dbReference type="Pfam" id="PF00535"/>
    </source>
</evidence>
<dbReference type="EMBL" id="QWDM01000006">
    <property type="protein sequence ID" value="RUT70405.1"/>
    <property type="molecule type" value="Genomic_DNA"/>
</dbReference>
<dbReference type="Proteomes" id="UP000288102">
    <property type="component" value="Unassembled WGS sequence"/>
</dbReference>